<evidence type="ECO:0008006" key="3">
    <source>
        <dbReference type="Google" id="ProtNLM"/>
    </source>
</evidence>
<proteinExistence type="predicted"/>
<sequence length="413" mass="45471">MPSFFLAALAASASVPVVPPKNAKKSSVKKKKSSALGSQQTYNFNPFMAPASPPPAYSSTLPASFSPPAAVFPPADATTRSLFDRGSLRSAKTSRSNRSLSSVFRSAVAASASVPVVPPPLPPRNLTPGAFKDFATTDFTHGRSSLNKSSSQNFISRGLSPLTSTTVQRCVVCQARPGSHEYTVACCLVCFEEFCEDGPTDPRKCNVCYRRQKLQGQQQCGQTCAETAKVACLVCRFRPKNGKHDLCGLTCKRVAMKLAPFILEVPRDHTIFDMVERHFEGAWKMSRHSPSSIPVITKVFKIIENEDFQRPYELYRFVFRKRVDVADPEGAFGQGIYTSSASGKAYDFCKEDGALLLNKVVLGRVKQVNNWHDVKSCPPGYDSVVFDHRNGTRNETILYSDDAIRPVFLIIFQ</sequence>
<dbReference type="OrthoDB" id="3083810at2759"/>
<evidence type="ECO:0000313" key="2">
    <source>
        <dbReference type="Proteomes" id="UP001140091"/>
    </source>
</evidence>
<comment type="caution">
    <text evidence="1">The sequence shown here is derived from an EMBL/GenBank/DDBJ whole genome shotgun (WGS) entry which is preliminary data.</text>
</comment>
<name>A0A9W8MLV3_9AGAR</name>
<dbReference type="Gene3D" id="3.90.228.10">
    <property type="match status" value="1"/>
</dbReference>
<organism evidence="1 2">
    <name type="scientific">Candolleomyces eurysporus</name>
    <dbReference type="NCBI Taxonomy" id="2828524"/>
    <lineage>
        <taxon>Eukaryota</taxon>
        <taxon>Fungi</taxon>
        <taxon>Dikarya</taxon>
        <taxon>Basidiomycota</taxon>
        <taxon>Agaricomycotina</taxon>
        <taxon>Agaricomycetes</taxon>
        <taxon>Agaricomycetidae</taxon>
        <taxon>Agaricales</taxon>
        <taxon>Agaricineae</taxon>
        <taxon>Psathyrellaceae</taxon>
        <taxon>Candolleomyces</taxon>
    </lineage>
</organism>
<dbReference type="Proteomes" id="UP001140091">
    <property type="component" value="Unassembled WGS sequence"/>
</dbReference>
<evidence type="ECO:0000313" key="1">
    <source>
        <dbReference type="EMBL" id="KAJ2934762.1"/>
    </source>
</evidence>
<reference evidence="1" key="1">
    <citation type="submission" date="2022-06" db="EMBL/GenBank/DDBJ databases">
        <title>Genome Sequence of Candolleomyces eurysporus.</title>
        <authorList>
            <person name="Buettner E."/>
        </authorList>
    </citation>
    <scope>NUCLEOTIDE SEQUENCE</scope>
    <source>
        <strain evidence="1">VTCC 930004</strain>
    </source>
</reference>
<keyword evidence="2" id="KW-1185">Reference proteome</keyword>
<dbReference type="AlphaFoldDB" id="A0A9W8MLV3"/>
<accession>A0A9W8MLV3</accession>
<feature type="non-terminal residue" evidence="1">
    <location>
        <position position="413"/>
    </location>
</feature>
<gene>
    <name evidence="1" type="ORF">H1R20_g2351</name>
</gene>
<dbReference type="SUPFAM" id="SSF56399">
    <property type="entry name" value="ADP-ribosylation"/>
    <property type="match status" value="1"/>
</dbReference>
<dbReference type="EMBL" id="JANBPK010000710">
    <property type="protein sequence ID" value="KAJ2934762.1"/>
    <property type="molecule type" value="Genomic_DNA"/>
</dbReference>
<protein>
    <recommendedName>
        <fullName evidence="3">PARP catalytic domain-containing protein</fullName>
    </recommendedName>
</protein>